<comment type="caution">
    <text evidence="4">The sequence shown here is derived from an EMBL/GenBank/DDBJ whole genome shotgun (WGS) entry which is preliminary data.</text>
</comment>
<feature type="domain" description="Cytoskeleton protein RodZ-like C-terminal" evidence="3">
    <location>
        <begin position="173"/>
        <end position="237"/>
    </location>
</feature>
<evidence type="ECO:0000256" key="2">
    <source>
        <dbReference type="SAM" id="Phobius"/>
    </source>
</evidence>
<keyword evidence="5" id="KW-1185">Reference proteome</keyword>
<dbReference type="AlphaFoldDB" id="A0A3A4B521"/>
<dbReference type="Pfam" id="PF13413">
    <property type="entry name" value="HTH_25"/>
    <property type="match status" value="1"/>
</dbReference>
<dbReference type="Pfam" id="PF13464">
    <property type="entry name" value="RodZ_C"/>
    <property type="match status" value="1"/>
</dbReference>
<dbReference type="InterPro" id="IPR010982">
    <property type="entry name" value="Lambda_DNA-bd_dom_sf"/>
</dbReference>
<dbReference type="Proteomes" id="UP000265768">
    <property type="component" value="Unassembled WGS sequence"/>
</dbReference>
<name>A0A3A4B521_9ACTN</name>
<keyword evidence="2" id="KW-1133">Transmembrane helix</keyword>
<dbReference type="InterPro" id="IPR001387">
    <property type="entry name" value="Cro/C1-type_HTH"/>
</dbReference>
<dbReference type="CDD" id="cd00093">
    <property type="entry name" value="HTH_XRE"/>
    <property type="match status" value="1"/>
</dbReference>
<evidence type="ECO:0000313" key="5">
    <source>
        <dbReference type="Proteomes" id="UP000265768"/>
    </source>
</evidence>
<dbReference type="GO" id="GO:0003677">
    <property type="term" value="F:DNA binding"/>
    <property type="evidence" value="ECO:0007669"/>
    <property type="project" value="InterPro"/>
</dbReference>
<protein>
    <submittedName>
        <fullName evidence="4">Helix-turn-helix domain-containing protein</fullName>
    </submittedName>
</protein>
<dbReference type="EMBL" id="QZEY01000012">
    <property type="protein sequence ID" value="RJL26652.1"/>
    <property type="molecule type" value="Genomic_DNA"/>
</dbReference>
<dbReference type="Gene3D" id="1.10.260.40">
    <property type="entry name" value="lambda repressor-like DNA-binding domains"/>
    <property type="match status" value="1"/>
</dbReference>
<dbReference type="OrthoDB" id="5243487at2"/>
<evidence type="ECO:0000259" key="3">
    <source>
        <dbReference type="Pfam" id="PF13464"/>
    </source>
</evidence>
<dbReference type="RefSeq" id="WP_119929381.1">
    <property type="nucleotide sequence ID" value="NZ_QZEY01000012.1"/>
</dbReference>
<sequence>MSIGAALSEARQQAGMSVRQVSERTRIRETVIHAIERDDFSLCGGDFYARGHLRNLARAVGVDPGPILRAFEEIHGPETPVRASRIFQAETPVKMRERRSLNWTAAMAVGVLFIVVFGMTRLFGGDDAPRKMVERQPAAPPVTHAAPPAPTPGSIREVPARPEAADDIVVLKLKARKSSWVNVRDANGRRLFAGLVHAGGTRSWRVPKRARIFIGNAGAVELNVNGRDLGRLGRSGERYRRTFGPGEPTVPEVRANHTQ</sequence>
<reference evidence="4 5" key="1">
    <citation type="submission" date="2018-09" db="EMBL/GenBank/DDBJ databases">
        <title>YIM 75507 draft genome.</title>
        <authorList>
            <person name="Tang S."/>
            <person name="Feng Y."/>
        </authorList>
    </citation>
    <scope>NUCLEOTIDE SEQUENCE [LARGE SCALE GENOMIC DNA]</scope>
    <source>
        <strain evidence="4 5">YIM 75507</strain>
    </source>
</reference>
<proteinExistence type="predicted"/>
<dbReference type="SUPFAM" id="SSF47413">
    <property type="entry name" value="lambda repressor-like DNA-binding domains"/>
    <property type="match status" value="1"/>
</dbReference>
<dbReference type="InterPro" id="IPR050400">
    <property type="entry name" value="Bact_Cytoskel_RodZ"/>
</dbReference>
<feature type="transmembrane region" description="Helical" evidence="2">
    <location>
        <begin position="103"/>
        <end position="123"/>
    </location>
</feature>
<feature type="region of interest" description="Disordered" evidence="1">
    <location>
        <begin position="240"/>
        <end position="259"/>
    </location>
</feature>
<accession>A0A3A4B521</accession>
<dbReference type="InterPro" id="IPR025194">
    <property type="entry name" value="RodZ-like_C"/>
</dbReference>
<keyword evidence="2" id="KW-0812">Transmembrane</keyword>
<gene>
    <name evidence="4" type="ORF">D5H75_26600</name>
</gene>
<keyword evidence="2" id="KW-0472">Membrane</keyword>
<dbReference type="PANTHER" id="PTHR34475">
    <property type="match status" value="1"/>
</dbReference>
<dbReference type="PANTHER" id="PTHR34475:SF1">
    <property type="entry name" value="CYTOSKELETON PROTEIN RODZ"/>
    <property type="match status" value="1"/>
</dbReference>
<evidence type="ECO:0000313" key="4">
    <source>
        <dbReference type="EMBL" id="RJL26652.1"/>
    </source>
</evidence>
<organism evidence="4 5">
    <name type="scientific">Bailinhaonella thermotolerans</name>
    <dbReference type="NCBI Taxonomy" id="1070861"/>
    <lineage>
        <taxon>Bacteria</taxon>
        <taxon>Bacillati</taxon>
        <taxon>Actinomycetota</taxon>
        <taxon>Actinomycetes</taxon>
        <taxon>Streptosporangiales</taxon>
        <taxon>Streptosporangiaceae</taxon>
        <taxon>Bailinhaonella</taxon>
    </lineage>
</organism>
<feature type="region of interest" description="Disordered" evidence="1">
    <location>
        <begin position="135"/>
        <end position="158"/>
    </location>
</feature>
<evidence type="ECO:0000256" key="1">
    <source>
        <dbReference type="SAM" id="MobiDB-lite"/>
    </source>
</evidence>